<dbReference type="GO" id="GO:0022857">
    <property type="term" value="F:transmembrane transporter activity"/>
    <property type="evidence" value="ECO:0007669"/>
    <property type="project" value="InterPro"/>
</dbReference>
<dbReference type="PIRSF" id="PIRSF002744">
    <property type="entry name" value="Pur-cyt_permease"/>
    <property type="match status" value="1"/>
</dbReference>
<dbReference type="Proteomes" id="UP001239267">
    <property type="component" value="Unassembled WGS sequence"/>
</dbReference>
<protein>
    <submittedName>
        <fullName evidence="9">NCS1 family nucleobase:cation symporter-1</fullName>
    </submittedName>
</protein>
<dbReference type="PANTHER" id="PTHR31806:SF1">
    <property type="entry name" value="PURINE-CYTOSINE PERMEASE FCY2-RELATED"/>
    <property type="match status" value="1"/>
</dbReference>
<accession>A0AAJ1SW47</accession>
<dbReference type="RefSeq" id="WP_141158697.1">
    <property type="nucleotide sequence ID" value="NZ_JAUSTB010000004.1"/>
</dbReference>
<feature type="transmembrane region" description="Helical" evidence="8">
    <location>
        <begin position="323"/>
        <end position="344"/>
    </location>
</feature>
<evidence type="ECO:0000256" key="1">
    <source>
        <dbReference type="ARBA" id="ARBA00004141"/>
    </source>
</evidence>
<gene>
    <name evidence="9" type="ORF">J2T23_001455</name>
</gene>
<evidence type="ECO:0000256" key="6">
    <source>
        <dbReference type="ARBA" id="ARBA00023136"/>
    </source>
</evidence>
<name>A0AAJ1SW47_9MICC</name>
<feature type="transmembrane region" description="Helical" evidence="8">
    <location>
        <begin position="28"/>
        <end position="50"/>
    </location>
</feature>
<comment type="similarity">
    <text evidence="2 7">Belongs to the purine-cytosine permease (2.A.39) family.</text>
</comment>
<keyword evidence="4 8" id="KW-0812">Transmembrane</keyword>
<organism evidence="9 10">
    <name type="scientific">Pseudarthrobacter niigatensis</name>
    <dbReference type="NCBI Taxonomy" id="369935"/>
    <lineage>
        <taxon>Bacteria</taxon>
        <taxon>Bacillati</taxon>
        <taxon>Actinomycetota</taxon>
        <taxon>Actinomycetes</taxon>
        <taxon>Micrococcales</taxon>
        <taxon>Micrococcaceae</taxon>
        <taxon>Pseudarthrobacter</taxon>
    </lineage>
</organism>
<dbReference type="AlphaFoldDB" id="A0AAJ1SW47"/>
<comment type="subcellular location">
    <subcellularLocation>
        <location evidence="1">Membrane</location>
        <topology evidence="1">Multi-pass membrane protein</topology>
    </subcellularLocation>
</comment>
<comment type="caution">
    <text evidence="9">The sequence shown here is derived from an EMBL/GenBank/DDBJ whole genome shotgun (WGS) entry which is preliminary data.</text>
</comment>
<feature type="transmembrane region" description="Helical" evidence="8">
    <location>
        <begin position="392"/>
        <end position="411"/>
    </location>
</feature>
<evidence type="ECO:0000256" key="7">
    <source>
        <dbReference type="PIRNR" id="PIRNR002744"/>
    </source>
</evidence>
<keyword evidence="6 7" id="KW-0472">Membrane</keyword>
<proteinExistence type="inferred from homology"/>
<feature type="transmembrane region" description="Helical" evidence="8">
    <location>
        <begin position="350"/>
        <end position="371"/>
    </location>
</feature>
<evidence type="ECO:0000256" key="2">
    <source>
        <dbReference type="ARBA" id="ARBA00008974"/>
    </source>
</evidence>
<reference evidence="9 10" key="1">
    <citation type="submission" date="2023-07" db="EMBL/GenBank/DDBJ databases">
        <title>Sorghum-associated microbial communities from plants grown in Nebraska, USA.</title>
        <authorList>
            <person name="Schachtman D."/>
        </authorList>
    </citation>
    <scope>NUCLEOTIDE SEQUENCE [LARGE SCALE GENOMIC DNA]</scope>
    <source>
        <strain evidence="9 10">DS1001</strain>
    </source>
</reference>
<feature type="transmembrane region" description="Helical" evidence="8">
    <location>
        <begin position="94"/>
        <end position="115"/>
    </location>
</feature>
<feature type="transmembrane region" description="Helical" evidence="8">
    <location>
        <begin position="232"/>
        <end position="256"/>
    </location>
</feature>
<feature type="transmembrane region" description="Helical" evidence="8">
    <location>
        <begin position="161"/>
        <end position="179"/>
    </location>
</feature>
<feature type="transmembrane region" description="Helical" evidence="8">
    <location>
        <begin position="135"/>
        <end position="154"/>
    </location>
</feature>
<feature type="transmembrane region" description="Helical" evidence="8">
    <location>
        <begin position="191"/>
        <end position="211"/>
    </location>
</feature>
<dbReference type="GO" id="GO:0005886">
    <property type="term" value="C:plasma membrane"/>
    <property type="evidence" value="ECO:0007669"/>
    <property type="project" value="TreeGrafter"/>
</dbReference>
<evidence type="ECO:0000256" key="4">
    <source>
        <dbReference type="ARBA" id="ARBA00022692"/>
    </source>
</evidence>
<evidence type="ECO:0000256" key="8">
    <source>
        <dbReference type="SAM" id="Phobius"/>
    </source>
</evidence>
<dbReference type="CDD" id="cd11484">
    <property type="entry name" value="SLC-NCS1sbd_CobB-like"/>
    <property type="match status" value="1"/>
</dbReference>
<evidence type="ECO:0000313" key="9">
    <source>
        <dbReference type="EMBL" id="MDQ0145563.1"/>
    </source>
</evidence>
<feature type="transmembrane region" description="Helical" evidence="8">
    <location>
        <begin position="56"/>
        <end position="74"/>
    </location>
</feature>
<evidence type="ECO:0000256" key="5">
    <source>
        <dbReference type="ARBA" id="ARBA00022989"/>
    </source>
</evidence>
<dbReference type="Pfam" id="PF02133">
    <property type="entry name" value="Transp_cyt_pur"/>
    <property type="match status" value="1"/>
</dbReference>
<sequence>MAKTLTVERRSIDYIPPEERHGKPRSLLFVWFAANTSITAVVTGALFVILGNSALWSIPAIILGNAVGGFFTALHSAQGPKLGVPQMIQSRAQFGYFGAILPLVLALMIYVGFYATGLVLGGQAIGTLLHVPPQVGAMVFALMSATLAIIGYRYIHKFSHIAAVLSAVVFVILLVRIIADGNIGPVVETNAFDGAAFVLGISLSASWQLTFGPYIADYSRYLPEDTPKRATIGWTFLGSVLGGSLAMTLGALAAALGGKAFGHDQVGYLAGLGGAIWPLVLLAVILGKLTGNTLSSYGGYMSLATIITSLTGQDRVSPRQRSLYVIAISVVSLAIALAATNNFLTNFTNFLLFLLYFMTPWSAINLVDYYWVRKERYSIAQLFLRNGEYGRFNKGAFLAYAVGVLIQIPFMNSSLYVGPIANLLGGAEVAWLIGLVVAGGLYYATSRAVRNRARTFESISGKPHGTAVPATATITSEETL</sequence>
<dbReference type="PANTHER" id="PTHR31806">
    <property type="entry name" value="PURINE-CYTOSINE PERMEASE FCY2-RELATED"/>
    <property type="match status" value="1"/>
</dbReference>
<dbReference type="InterPro" id="IPR026030">
    <property type="entry name" value="Pur-cyt_permease_Fcy2/21/22"/>
</dbReference>
<dbReference type="InterPro" id="IPR001248">
    <property type="entry name" value="Pur-cyt_permease"/>
</dbReference>
<dbReference type="Gene3D" id="1.10.4160.10">
    <property type="entry name" value="Hydantoin permease"/>
    <property type="match status" value="1"/>
</dbReference>
<keyword evidence="3 7" id="KW-0813">Transport</keyword>
<feature type="transmembrane region" description="Helical" evidence="8">
    <location>
        <begin position="268"/>
        <end position="287"/>
    </location>
</feature>
<evidence type="ECO:0000256" key="3">
    <source>
        <dbReference type="ARBA" id="ARBA00022448"/>
    </source>
</evidence>
<feature type="transmembrane region" description="Helical" evidence="8">
    <location>
        <begin position="423"/>
        <end position="444"/>
    </location>
</feature>
<evidence type="ECO:0000313" key="10">
    <source>
        <dbReference type="Proteomes" id="UP001239267"/>
    </source>
</evidence>
<keyword evidence="10" id="KW-1185">Reference proteome</keyword>
<keyword evidence="5 8" id="KW-1133">Transmembrane helix</keyword>
<dbReference type="EMBL" id="JAUSTB010000004">
    <property type="protein sequence ID" value="MDQ0145563.1"/>
    <property type="molecule type" value="Genomic_DNA"/>
</dbReference>